<comment type="caution">
    <text evidence="1">The sequence shown here is derived from an EMBL/GenBank/DDBJ whole genome shotgun (WGS) entry which is preliminary data.</text>
</comment>
<evidence type="ECO:0000313" key="1">
    <source>
        <dbReference type="EMBL" id="MBW0555118.1"/>
    </source>
</evidence>
<dbReference type="Proteomes" id="UP000765509">
    <property type="component" value="Unassembled WGS sequence"/>
</dbReference>
<gene>
    <name evidence="1" type="ORF">O181_094833</name>
</gene>
<dbReference type="EMBL" id="AVOT02062017">
    <property type="protein sequence ID" value="MBW0555118.1"/>
    <property type="molecule type" value="Genomic_DNA"/>
</dbReference>
<name>A0A9Q3J3W8_9BASI</name>
<evidence type="ECO:0000313" key="2">
    <source>
        <dbReference type="Proteomes" id="UP000765509"/>
    </source>
</evidence>
<accession>A0A9Q3J3W8</accession>
<dbReference type="AlphaFoldDB" id="A0A9Q3J3W8"/>
<protein>
    <submittedName>
        <fullName evidence="1">Uncharacterized protein</fullName>
    </submittedName>
</protein>
<sequence>MLEKGWNPQLPEDKLRKSLIDIHPIASSFIIKKQKWDKSHKVLDFKVGDLVLVSTFNFNNIKGQKKLKDYHVGAFVIIASHRTNAVQVKLRGELGNKNPTFPLSLIKPHQPADKELFT</sequence>
<organism evidence="1 2">
    <name type="scientific">Austropuccinia psidii MF-1</name>
    <dbReference type="NCBI Taxonomy" id="1389203"/>
    <lineage>
        <taxon>Eukaryota</taxon>
        <taxon>Fungi</taxon>
        <taxon>Dikarya</taxon>
        <taxon>Basidiomycota</taxon>
        <taxon>Pucciniomycotina</taxon>
        <taxon>Pucciniomycetes</taxon>
        <taxon>Pucciniales</taxon>
        <taxon>Sphaerophragmiaceae</taxon>
        <taxon>Austropuccinia</taxon>
    </lineage>
</organism>
<dbReference type="OrthoDB" id="3227343at2759"/>
<proteinExistence type="predicted"/>
<keyword evidence="2" id="KW-1185">Reference proteome</keyword>
<reference evidence="1" key="1">
    <citation type="submission" date="2021-03" db="EMBL/GenBank/DDBJ databases">
        <title>Draft genome sequence of rust myrtle Austropuccinia psidii MF-1, a brazilian biotype.</title>
        <authorList>
            <person name="Quecine M.C."/>
            <person name="Pachon D.M.R."/>
            <person name="Bonatelli M.L."/>
            <person name="Correr F.H."/>
            <person name="Franceschini L.M."/>
            <person name="Leite T.F."/>
            <person name="Margarido G.R.A."/>
            <person name="Almeida C.A."/>
            <person name="Ferrarezi J.A."/>
            <person name="Labate C.A."/>
        </authorList>
    </citation>
    <scope>NUCLEOTIDE SEQUENCE</scope>
    <source>
        <strain evidence="1">MF-1</strain>
    </source>
</reference>